<dbReference type="InterPro" id="IPR012259">
    <property type="entry name" value="DHFR"/>
</dbReference>
<evidence type="ECO:0000313" key="7">
    <source>
        <dbReference type="EMBL" id="QHT37993.1"/>
    </source>
</evidence>
<dbReference type="GO" id="GO:0004146">
    <property type="term" value="F:dihydrofolate reductase activity"/>
    <property type="evidence" value="ECO:0007669"/>
    <property type="project" value="UniProtKB-EC"/>
</dbReference>
<proteinExistence type="predicted"/>
<dbReference type="PANTHER" id="PTHR48069:SF3">
    <property type="entry name" value="DIHYDROFOLATE REDUCTASE"/>
    <property type="match status" value="1"/>
</dbReference>
<protein>
    <recommendedName>
        <fullName evidence="2">dihydrofolate reductase</fullName>
        <ecNumber evidence="2">1.5.1.3</ecNumber>
    </recommendedName>
</protein>
<evidence type="ECO:0000256" key="2">
    <source>
        <dbReference type="ARBA" id="ARBA00012856"/>
    </source>
</evidence>
<evidence type="ECO:0000256" key="5">
    <source>
        <dbReference type="ARBA" id="ARBA00023002"/>
    </source>
</evidence>
<dbReference type="PRINTS" id="PR00070">
    <property type="entry name" value="DHFR"/>
</dbReference>
<comment type="pathway">
    <text evidence="1">Cofactor biosynthesis; tetrahydrofolate biosynthesis; 5,6,7,8-tetrahydrofolate from 7,8-dihydrofolate: step 1/1.</text>
</comment>
<dbReference type="GO" id="GO:0046655">
    <property type="term" value="P:folic acid metabolic process"/>
    <property type="evidence" value="ECO:0007669"/>
    <property type="project" value="TreeGrafter"/>
</dbReference>
<dbReference type="CDD" id="cd00209">
    <property type="entry name" value="DHFR"/>
    <property type="match status" value="1"/>
</dbReference>
<dbReference type="PANTHER" id="PTHR48069">
    <property type="entry name" value="DIHYDROFOLATE REDUCTASE"/>
    <property type="match status" value="1"/>
</dbReference>
<keyword evidence="5" id="KW-0560">Oxidoreductase</keyword>
<feature type="domain" description="DHFR" evidence="6">
    <location>
        <begin position="1"/>
        <end position="173"/>
    </location>
</feature>
<dbReference type="SUPFAM" id="SSF53597">
    <property type="entry name" value="Dihydrofolate reductase-like"/>
    <property type="match status" value="1"/>
</dbReference>
<dbReference type="GO" id="GO:0046452">
    <property type="term" value="P:dihydrofolate metabolic process"/>
    <property type="evidence" value="ECO:0007669"/>
    <property type="project" value="TreeGrafter"/>
</dbReference>
<name>A0A6C0FBK4_9ZZZZ</name>
<dbReference type="EMBL" id="MN738823">
    <property type="protein sequence ID" value="QHT37993.1"/>
    <property type="molecule type" value="Genomic_DNA"/>
</dbReference>
<dbReference type="EC" id="1.5.1.3" evidence="2"/>
<evidence type="ECO:0000256" key="4">
    <source>
        <dbReference type="ARBA" id="ARBA00022857"/>
    </source>
</evidence>
<evidence type="ECO:0000256" key="1">
    <source>
        <dbReference type="ARBA" id="ARBA00004903"/>
    </source>
</evidence>
<dbReference type="InterPro" id="IPR001796">
    <property type="entry name" value="DHFR_dom"/>
</dbReference>
<dbReference type="PIRSF" id="PIRSF000194">
    <property type="entry name" value="DHFR"/>
    <property type="match status" value="1"/>
</dbReference>
<dbReference type="InterPro" id="IPR024072">
    <property type="entry name" value="DHFR-like_dom_sf"/>
</dbReference>
<accession>A0A6C0FBK4</accession>
<dbReference type="GO" id="GO:0006730">
    <property type="term" value="P:one-carbon metabolic process"/>
    <property type="evidence" value="ECO:0007669"/>
    <property type="project" value="UniProtKB-KW"/>
</dbReference>
<evidence type="ECO:0000256" key="3">
    <source>
        <dbReference type="ARBA" id="ARBA00022563"/>
    </source>
</evidence>
<dbReference type="Pfam" id="PF00186">
    <property type="entry name" value="DHFR_1"/>
    <property type="match status" value="1"/>
</dbReference>
<dbReference type="PROSITE" id="PS51330">
    <property type="entry name" value="DHFR_2"/>
    <property type="match status" value="1"/>
</dbReference>
<organism evidence="7">
    <name type="scientific">viral metagenome</name>
    <dbReference type="NCBI Taxonomy" id="1070528"/>
    <lineage>
        <taxon>unclassified sequences</taxon>
        <taxon>metagenomes</taxon>
        <taxon>organismal metagenomes</taxon>
    </lineage>
</organism>
<keyword evidence="4" id="KW-0521">NADP</keyword>
<dbReference type="AlphaFoldDB" id="A0A6C0FBK4"/>
<dbReference type="GO" id="GO:0046654">
    <property type="term" value="P:tetrahydrofolate biosynthetic process"/>
    <property type="evidence" value="ECO:0007669"/>
    <property type="project" value="InterPro"/>
</dbReference>
<sequence length="174" mass="20419">MEAIIAVNKKNIIGANNKIPWHVPEDLQYFRQKTQGHIIIMGRKTFESFPKGPLPKRINIVLTRESDKYKHLEEQYSNLLFRNIDELTVTLQKLNEEEPNKKTFVIGGTQIYEQLFSECIKIHITRIESEEEGDAENPFTQEKLKMNFFSISEQSDVKISKNNITFQHITYEKC</sequence>
<evidence type="ECO:0000259" key="6">
    <source>
        <dbReference type="PROSITE" id="PS51330"/>
    </source>
</evidence>
<dbReference type="Gene3D" id="3.40.430.10">
    <property type="entry name" value="Dihydrofolate Reductase, subunit A"/>
    <property type="match status" value="1"/>
</dbReference>
<keyword evidence="3" id="KW-0554">One-carbon metabolism</keyword>
<reference evidence="7" key="1">
    <citation type="journal article" date="2020" name="Nature">
        <title>Giant virus diversity and host interactions through global metagenomics.</title>
        <authorList>
            <person name="Schulz F."/>
            <person name="Roux S."/>
            <person name="Paez-Espino D."/>
            <person name="Jungbluth S."/>
            <person name="Walsh D.A."/>
            <person name="Denef V.J."/>
            <person name="McMahon K.D."/>
            <person name="Konstantinidis K.T."/>
            <person name="Eloe-Fadrosh E.A."/>
            <person name="Kyrpides N.C."/>
            <person name="Woyke T."/>
        </authorList>
    </citation>
    <scope>NUCLEOTIDE SEQUENCE</scope>
    <source>
        <strain evidence="7">GVMAG-S-ERX556049-19</strain>
    </source>
</reference>
<dbReference type="GO" id="GO:0050661">
    <property type="term" value="F:NADP binding"/>
    <property type="evidence" value="ECO:0007669"/>
    <property type="project" value="InterPro"/>
</dbReference>